<evidence type="ECO:0000256" key="6">
    <source>
        <dbReference type="ARBA" id="ARBA00022692"/>
    </source>
</evidence>
<evidence type="ECO:0000256" key="9">
    <source>
        <dbReference type="ARBA" id="ARBA00023136"/>
    </source>
</evidence>
<keyword evidence="9 11" id="KW-0472">Membrane</keyword>
<feature type="transmembrane region" description="Helical" evidence="11">
    <location>
        <begin position="91"/>
        <end position="111"/>
    </location>
</feature>
<keyword evidence="6 11" id="KW-0812">Transmembrane</keyword>
<dbReference type="InterPro" id="IPR006260">
    <property type="entry name" value="TonB/TolA_C"/>
</dbReference>
<dbReference type="PANTHER" id="PTHR33446:SF2">
    <property type="entry name" value="PROTEIN TONB"/>
    <property type="match status" value="1"/>
</dbReference>
<keyword evidence="8 11" id="KW-1133">Transmembrane helix</keyword>
<evidence type="ECO:0000256" key="2">
    <source>
        <dbReference type="ARBA" id="ARBA00006555"/>
    </source>
</evidence>
<comment type="subcellular location">
    <subcellularLocation>
        <location evidence="1">Cell inner membrane</location>
        <topology evidence="1">Single-pass membrane protein</topology>
        <orientation evidence="1">Periplasmic side</orientation>
    </subcellularLocation>
</comment>
<comment type="caution">
    <text evidence="13">The sequence shown here is derived from an EMBL/GenBank/DDBJ whole genome shotgun (WGS) entry which is preliminary data.</text>
</comment>
<keyword evidence="14" id="KW-1185">Reference proteome</keyword>
<organism evidence="13 14">
    <name type="scientific">Endosaccharibacter trunci</name>
    <dbReference type="NCBI Taxonomy" id="2812733"/>
    <lineage>
        <taxon>Bacteria</taxon>
        <taxon>Pseudomonadati</taxon>
        <taxon>Pseudomonadota</taxon>
        <taxon>Alphaproteobacteria</taxon>
        <taxon>Acetobacterales</taxon>
        <taxon>Acetobacteraceae</taxon>
        <taxon>Endosaccharibacter</taxon>
    </lineage>
</organism>
<evidence type="ECO:0000256" key="4">
    <source>
        <dbReference type="ARBA" id="ARBA00022475"/>
    </source>
</evidence>
<keyword evidence="4" id="KW-1003">Cell membrane</keyword>
<feature type="region of interest" description="Disordered" evidence="10">
    <location>
        <begin position="130"/>
        <end position="235"/>
    </location>
</feature>
<reference evidence="13 14" key="1">
    <citation type="submission" date="2022-06" db="EMBL/GenBank/DDBJ databases">
        <title>Endosaccharibacter gen. nov., sp. nov., endophytic bacteria isolated from sugarcane.</title>
        <authorList>
            <person name="Pitiwittayakul N."/>
            <person name="Yukphan P."/>
            <person name="Charoenyingcharoen P."/>
            <person name="Tanasupawat S."/>
        </authorList>
    </citation>
    <scope>NUCLEOTIDE SEQUENCE [LARGE SCALE GENOMIC DNA]</scope>
    <source>
        <strain evidence="13 14">KSS8</strain>
    </source>
</reference>
<name>A0ABT1W840_9PROT</name>
<evidence type="ECO:0000256" key="8">
    <source>
        <dbReference type="ARBA" id="ARBA00022989"/>
    </source>
</evidence>
<evidence type="ECO:0000256" key="10">
    <source>
        <dbReference type="SAM" id="MobiDB-lite"/>
    </source>
</evidence>
<dbReference type="SUPFAM" id="SSF74653">
    <property type="entry name" value="TolA/TonB C-terminal domain"/>
    <property type="match status" value="1"/>
</dbReference>
<keyword evidence="3" id="KW-0813">Transport</keyword>
<protein>
    <submittedName>
        <fullName evidence="13">TonB family protein</fullName>
    </submittedName>
</protein>
<feature type="domain" description="TonB C-terminal" evidence="12">
    <location>
        <begin position="266"/>
        <end position="357"/>
    </location>
</feature>
<evidence type="ECO:0000313" key="13">
    <source>
        <dbReference type="EMBL" id="MCQ8279054.1"/>
    </source>
</evidence>
<dbReference type="PANTHER" id="PTHR33446">
    <property type="entry name" value="PROTEIN TONB-RELATED"/>
    <property type="match status" value="1"/>
</dbReference>
<keyword evidence="7" id="KW-0653">Protein transport</keyword>
<evidence type="ECO:0000256" key="7">
    <source>
        <dbReference type="ARBA" id="ARBA00022927"/>
    </source>
</evidence>
<dbReference type="Proteomes" id="UP001524587">
    <property type="component" value="Unassembled WGS sequence"/>
</dbReference>
<dbReference type="InterPro" id="IPR037682">
    <property type="entry name" value="TonB_C"/>
</dbReference>
<dbReference type="RefSeq" id="WP_422864530.1">
    <property type="nucleotide sequence ID" value="NZ_JAMSKV010000009.1"/>
</dbReference>
<sequence>MQAVPGNCVEFCFKPMADRSVSLPATMRVPIARRPGRGEIAFEPAPAMRPADTRSGPVRRPVGPAVRASLPAAGFPLLRRTRLNRTRLERMLGGSAVAHVLLIVGLAVLFARQERMQPPQEQTPVQMIYGSSGMMGENSPDQGGGAKPQQQAAKAPAEPEVNTELPDVPPPVSLPELPDATLPPPQPAEHQSARIPLRTAQQKRARSNPFANPMDLSFQQEGPPRARTGRAGGSGSAIDMSLGPLVKNGHINTPFATIGVQGVSSDYGNELDSWIRRHLYYPPDAAARGESGPAHVHVQIDRSGRVKSVQLVDSSGSFALDGATTGMFRGRTLPPVPPDMSGDHFDIDLTVNYILEH</sequence>
<dbReference type="NCBIfam" id="TIGR01352">
    <property type="entry name" value="tonB_Cterm"/>
    <property type="match status" value="1"/>
</dbReference>
<evidence type="ECO:0000256" key="5">
    <source>
        <dbReference type="ARBA" id="ARBA00022519"/>
    </source>
</evidence>
<proteinExistence type="inferred from homology"/>
<feature type="compositionally biased region" description="Low complexity" evidence="10">
    <location>
        <begin position="147"/>
        <end position="160"/>
    </location>
</feature>
<keyword evidence="5" id="KW-0997">Cell inner membrane</keyword>
<gene>
    <name evidence="13" type="ORF">NFI95_11410</name>
</gene>
<dbReference type="Pfam" id="PF03544">
    <property type="entry name" value="TonB_C"/>
    <property type="match status" value="1"/>
</dbReference>
<evidence type="ECO:0000256" key="11">
    <source>
        <dbReference type="SAM" id="Phobius"/>
    </source>
</evidence>
<evidence type="ECO:0000313" key="14">
    <source>
        <dbReference type="Proteomes" id="UP001524587"/>
    </source>
</evidence>
<evidence type="ECO:0000256" key="1">
    <source>
        <dbReference type="ARBA" id="ARBA00004383"/>
    </source>
</evidence>
<dbReference type="EMBL" id="JAMSKV010000009">
    <property type="protein sequence ID" value="MCQ8279054.1"/>
    <property type="molecule type" value="Genomic_DNA"/>
</dbReference>
<dbReference type="PROSITE" id="PS52015">
    <property type="entry name" value="TONB_CTD"/>
    <property type="match status" value="1"/>
</dbReference>
<accession>A0ABT1W840</accession>
<comment type="similarity">
    <text evidence="2">Belongs to the TonB family.</text>
</comment>
<dbReference type="InterPro" id="IPR051045">
    <property type="entry name" value="TonB-dependent_transducer"/>
</dbReference>
<dbReference type="Gene3D" id="3.30.1150.10">
    <property type="match status" value="1"/>
</dbReference>
<evidence type="ECO:0000259" key="12">
    <source>
        <dbReference type="PROSITE" id="PS52015"/>
    </source>
</evidence>
<evidence type="ECO:0000256" key="3">
    <source>
        <dbReference type="ARBA" id="ARBA00022448"/>
    </source>
</evidence>